<keyword evidence="3" id="KW-1185">Reference proteome</keyword>
<sequence length="150" mass="17244">MLVPVRSRCSFKMYLPKKPCKYGIKVMCMCDSRTHYLCNALVYTGKGERVNNNLSVPTNDLLKLIPPIERTNRNIVVDNWFTSIELCEKLREKKLTVLGTLRMNKPQIPLEFKPNRKRAVRSIVFGHANGITICSYVPEKNRAVVVIYNA</sequence>
<accession>A0A8K0CX56</accession>
<dbReference type="InterPro" id="IPR029526">
    <property type="entry name" value="PGBD"/>
</dbReference>
<dbReference type="PANTHER" id="PTHR46599:SF6">
    <property type="entry name" value="DUAL SPECIFICITY PHOSPHATASE 26"/>
    <property type="match status" value="1"/>
</dbReference>
<dbReference type="Pfam" id="PF13843">
    <property type="entry name" value="DDE_Tnp_1_7"/>
    <property type="match status" value="1"/>
</dbReference>
<comment type="caution">
    <text evidence="2">The sequence shown here is derived from an EMBL/GenBank/DDBJ whole genome shotgun (WGS) entry which is preliminary data.</text>
</comment>
<evidence type="ECO:0000313" key="2">
    <source>
        <dbReference type="EMBL" id="KAF2891025.1"/>
    </source>
</evidence>
<dbReference type="Proteomes" id="UP000801492">
    <property type="component" value="Unassembled WGS sequence"/>
</dbReference>
<gene>
    <name evidence="2" type="ORF">ILUMI_15148</name>
</gene>
<dbReference type="AlphaFoldDB" id="A0A8K0CX56"/>
<dbReference type="OrthoDB" id="8191541at2759"/>
<name>A0A8K0CX56_IGNLU</name>
<proteinExistence type="predicted"/>
<feature type="domain" description="PiggyBac transposable element-derived protein" evidence="1">
    <location>
        <begin position="1"/>
        <end position="145"/>
    </location>
</feature>
<protein>
    <recommendedName>
        <fullName evidence="1">PiggyBac transposable element-derived protein domain-containing protein</fullName>
    </recommendedName>
</protein>
<dbReference type="PANTHER" id="PTHR46599">
    <property type="entry name" value="PIGGYBAC TRANSPOSABLE ELEMENT-DERIVED PROTEIN 4"/>
    <property type="match status" value="1"/>
</dbReference>
<evidence type="ECO:0000313" key="3">
    <source>
        <dbReference type="Proteomes" id="UP000801492"/>
    </source>
</evidence>
<evidence type="ECO:0000259" key="1">
    <source>
        <dbReference type="Pfam" id="PF13843"/>
    </source>
</evidence>
<organism evidence="2 3">
    <name type="scientific">Ignelater luminosus</name>
    <name type="common">Cucubano</name>
    <name type="synonym">Pyrophorus luminosus</name>
    <dbReference type="NCBI Taxonomy" id="2038154"/>
    <lineage>
        <taxon>Eukaryota</taxon>
        <taxon>Metazoa</taxon>
        <taxon>Ecdysozoa</taxon>
        <taxon>Arthropoda</taxon>
        <taxon>Hexapoda</taxon>
        <taxon>Insecta</taxon>
        <taxon>Pterygota</taxon>
        <taxon>Neoptera</taxon>
        <taxon>Endopterygota</taxon>
        <taxon>Coleoptera</taxon>
        <taxon>Polyphaga</taxon>
        <taxon>Elateriformia</taxon>
        <taxon>Elateroidea</taxon>
        <taxon>Elateridae</taxon>
        <taxon>Agrypninae</taxon>
        <taxon>Pyrophorini</taxon>
        <taxon>Ignelater</taxon>
    </lineage>
</organism>
<reference evidence="2" key="1">
    <citation type="submission" date="2019-08" db="EMBL/GenBank/DDBJ databases">
        <title>The genome of the North American firefly Photinus pyralis.</title>
        <authorList>
            <consortium name="Photinus pyralis genome working group"/>
            <person name="Fallon T.R."/>
            <person name="Sander Lower S.E."/>
            <person name="Weng J.-K."/>
        </authorList>
    </citation>
    <scope>NUCLEOTIDE SEQUENCE</scope>
    <source>
        <strain evidence="2">TRF0915ILg1</strain>
        <tissue evidence="2">Whole body</tissue>
    </source>
</reference>
<dbReference type="EMBL" id="VTPC01040453">
    <property type="protein sequence ID" value="KAF2891025.1"/>
    <property type="molecule type" value="Genomic_DNA"/>
</dbReference>